<keyword evidence="7" id="KW-0812">Transmembrane</keyword>
<evidence type="ECO:0000256" key="3">
    <source>
        <dbReference type="ARBA" id="ARBA00006669"/>
    </source>
</evidence>
<dbReference type="EMBL" id="FMZQ01000016">
    <property type="protein sequence ID" value="SDD42990.1"/>
    <property type="molecule type" value="Genomic_DNA"/>
</dbReference>
<organism evidence="10 11">
    <name type="scientific">Ectopseudomonas chengduensis</name>
    <dbReference type="NCBI Taxonomy" id="489632"/>
    <lineage>
        <taxon>Bacteria</taxon>
        <taxon>Pseudomonadati</taxon>
        <taxon>Pseudomonadota</taxon>
        <taxon>Gammaproteobacteria</taxon>
        <taxon>Pseudomonadales</taxon>
        <taxon>Pseudomonadaceae</taxon>
        <taxon>Ectopseudomonas</taxon>
    </lineage>
</organism>
<evidence type="ECO:0000256" key="1">
    <source>
        <dbReference type="ARBA" id="ARBA00002672"/>
    </source>
</evidence>
<evidence type="ECO:0000256" key="7">
    <source>
        <dbReference type="ARBA" id="ARBA00022692"/>
    </source>
</evidence>
<dbReference type="Pfam" id="PF04973">
    <property type="entry name" value="NMN_transporter"/>
    <property type="match status" value="1"/>
</dbReference>
<dbReference type="GO" id="GO:0005886">
    <property type="term" value="C:plasma membrane"/>
    <property type="evidence" value="ECO:0007669"/>
    <property type="project" value="UniProtKB-SubCell"/>
</dbReference>
<sequence>MSWLELVAAGLGIVAVWLTVRQNPWCWPIGLVMVLLYAWLFYDWRLYSNLLLQLLFAALQLYGWWQWTRGGERHDGRKVSRLGMLEALTGLLIGALGAGLLGYLMATYTDASSPWLDSALTAFSLVAQLWMAQKRLQCWALWVVVDLCYVAFFLYSELYLTAGLYAAFTALAISGWLSWRRDPALQYAP</sequence>
<name>A0A1G6UNJ8_9GAMM</name>
<reference evidence="11" key="1">
    <citation type="submission" date="2016-10" db="EMBL/GenBank/DDBJ databases">
        <authorList>
            <person name="Varghese N."/>
            <person name="Submissions S."/>
        </authorList>
    </citation>
    <scope>NUCLEOTIDE SEQUENCE [LARGE SCALE GENOMIC DNA]</scope>
    <source>
        <strain evidence="11">DSM 26382</strain>
    </source>
</reference>
<evidence type="ECO:0000256" key="4">
    <source>
        <dbReference type="ARBA" id="ARBA00017522"/>
    </source>
</evidence>
<comment type="function">
    <text evidence="1">Required for nicotinamide riboside transport across the inner membrane.</text>
</comment>
<accession>A0A1G6UNJ8</accession>
<dbReference type="AlphaFoldDB" id="A0A1G6UNJ8"/>
<keyword evidence="11" id="KW-1185">Reference proteome</keyword>
<proteinExistence type="inferred from homology"/>
<dbReference type="InterPro" id="IPR006419">
    <property type="entry name" value="NMN_transpt_PnuC"/>
</dbReference>
<dbReference type="PANTHER" id="PTHR36122:SF2">
    <property type="entry name" value="NICOTINAMIDE RIBOSIDE TRANSPORTER PNUC"/>
    <property type="match status" value="1"/>
</dbReference>
<comment type="subcellular location">
    <subcellularLocation>
        <location evidence="2">Cell membrane</location>
        <topology evidence="2">Multi-pass membrane protein</topology>
    </subcellularLocation>
</comment>
<evidence type="ECO:0000256" key="6">
    <source>
        <dbReference type="ARBA" id="ARBA00022475"/>
    </source>
</evidence>
<keyword evidence="6" id="KW-1003">Cell membrane</keyword>
<keyword evidence="5" id="KW-0813">Transport</keyword>
<dbReference type="NCBIfam" id="TIGR01528">
    <property type="entry name" value="NMN_trans_PnuC"/>
    <property type="match status" value="1"/>
</dbReference>
<dbReference type="GO" id="GO:0034257">
    <property type="term" value="F:nicotinamide riboside transmembrane transporter activity"/>
    <property type="evidence" value="ECO:0007669"/>
    <property type="project" value="InterPro"/>
</dbReference>
<keyword evidence="8" id="KW-1133">Transmembrane helix</keyword>
<evidence type="ECO:0000256" key="8">
    <source>
        <dbReference type="ARBA" id="ARBA00022989"/>
    </source>
</evidence>
<keyword evidence="9" id="KW-0472">Membrane</keyword>
<comment type="similarity">
    <text evidence="3">Belongs to the nicotinamide ribonucleoside (NR) uptake permease (TC 4.B.1) family.</text>
</comment>
<dbReference type="PANTHER" id="PTHR36122">
    <property type="entry name" value="NICOTINAMIDE RIBOSIDE TRANSPORTER PNUC"/>
    <property type="match status" value="1"/>
</dbReference>
<dbReference type="RefSeq" id="WP_017676921.1">
    <property type="nucleotide sequence ID" value="NZ_FMZQ01000016.1"/>
</dbReference>
<evidence type="ECO:0000256" key="9">
    <source>
        <dbReference type="ARBA" id="ARBA00023136"/>
    </source>
</evidence>
<evidence type="ECO:0000256" key="2">
    <source>
        <dbReference type="ARBA" id="ARBA00004651"/>
    </source>
</evidence>
<protein>
    <recommendedName>
        <fullName evidence="4">Nicotinamide riboside transporter PnuC</fullName>
    </recommendedName>
</protein>
<evidence type="ECO:0000313" key="10">
    <source>
        <dbReference type="EMBL" id="SDD42990.1"/>
    </source>
</evidence>
<gene>
    <name evidence="10" type="ORF">SAMN05216576_11647</name>
</gene>
<evidence type="ECO:0000256" key="5">
    <source>
        <dbReference type="ARBA" id="ARBA00022448"/>
    </source>
</evidence>
<dbReference type="Proteomes" id="UP000199467">
    <property type="component" value="Unassembled WGS sequence"/>
</dbReference>
<evidence type="ECO:0000313" key="11">
    <source>
        <dbReference type="Proteomes" id="UP000199467"/>
    </source>
</evidence>